<dbReference type="PANTHER" id="PTHR47534:SF3">
    <property type="entry name" value="ALCOHOL DEHYDROGENASE-LIKE C-TERMINAL DOMAIN-CONTAINING PROTEIN"/>
    <property type="match status" value="1"/>
</dbReference>
<accession>A0A642VA84</accession>
<dbReference type="GO" id="GO:0016491">
    <property type="term" value="F:oxidoreductase activity"/>
    <property type="evidence" value="ECO:0007669"/>
    <property type="project" value="UniProtKB-KW"/>
</dbReference>
<name>A0A642VA84_9ASCO</name>
<dbReference type="Pfam" id="PF00106">
    <property type="entry name" value="adh_short"/>
    <property type="match status" value="1"/>
</dbReference>
<evidence type="ECO:0008006" key="4">
    <source>
        <dbReference type="Google" id="ProtNLM"/>
    </source>
</evidence>
<evidence type="ECO:0000313" key="3">
    <source>
        <dbReference type="Proteomes" id="UP000761534"/>
    </source>
</evidence>
<dbReference type="AlphaFoldDB" id="A0A642VA84"/>
<protein>
    <recommendedName>
        <fullName evidence="4">Ketoreductase (KR) domain-containing protein</fullName>
    </recommendedName>
</protein>
<dbReference type="EMBL" id="SWFS01000083">
    <property type="protein sequence ID" value="KAA8916758.1"/>
    <property type="molecule type" value="Genomic_DNA"/>
</dbReference>
<evidence type="ECO:0000313" key="2">
    <source>
        <dbReference type="EMBL" id="KAA8916758.1"/>
    </source>
</evidence>
<dbReference type="VEuPathDB" id="FungiDB:TRICI_001114"/>
<dbReference type="InterPro" id="IPR052228">
    <property type="entry name" value="Sec_Metab_Biosynth_Oxidored"/>
</dbReference>
<dbReference type="PANTHER" id="PTHR47534">
    <property type="entry name" value="YALI0E05731P"/>
    <property type="match status" value="1"/>
</dbReference>
<dbReference type="SUPFAM" id="SSF51735">
    <property type="entry name" value="NAD(P)-binding Rossmann-fold domains"/>
    <property type="match status" value="1"/>
</dbReference>
<gene>
    <name evidence="2" type="ORF">TRICI_001114</name>
</gene>
<sequence>MASLNKIIERNKEVKDEVDGPVGVFVGGTSGIGEYTAYNFARYTNDPTIYIIGRSESAGQAVLKKLKEINPSGNAHYYFKQHDVTLIKDCDELCRALNANEKKVNLLFLSAGFLTTNGRTETAEGIDKKLAVNYYGRWRIVEQLMPLLTSSSEKGENTRVVSVLQPGNEGPVEEDDLDLKKNFTLFKANRHIVEFNSLMVARFAKEHTNMSFIHAHPGFVATAIARELPWAFRVGANALGRVLATSPETSAEKFFYLGWSAPEYKTGSHIVSAKLKEMQPDIEKKGFLAPELQEKVWNHTQEIFNNALNK</sequence>
<dbReference type="Gene3D" id="3.40.50.720">
    <property type="entry name" value="NAD(P)-binding Rossmann-like Domain"/>
    <property type="match status" value="1"/>
</dbReference>
<dbReference type="Proteomes" id="UP000761534">
    <property type="component" value="Unassembled WGS sequence"/>
</dbReference>
<evidence type="ECO:0000256" key="1">
    <source>
        <dbReference type="ARBA" id="ARBA00023002"/>
    </source>
</evidence>
<keyword evidence="3" id="KW-1185">Reference proteome</keyword>
<reference evidence="2" key="1">
    <citation type="journal article" date="2019" name="G3 (Bethesda)">
        <title>Genome Assemblies of Two Rare Opportunistic Yeast Pathogens: Diutina rugosa (syn. Candida rugosa) and Trichomonascus ciferrii (syn. Candida ciferrii).</title>
        <authorList>
            <person name="Mixao V."/>
            <person name="Saus E."/>
            <person name="Hansen A.P."/>
            <person name="Lass-Florl C."/>
            <person name="Gabaldon T."/>
        </authorList>
    </citation>
    <scope>NUCLEOTIDE SEQUENCE</scope>
    <source>
        <strain evidence="2">CBS 4856</strain>
    </source>
</reference>
<comment type="caution">
    <text evidence="2">The sequence shown here is derived from an EMBL/GenBank/DDBJ whole genome shotgun (WGS) entry which is preliminary data.</text>
</comment>
<dbReference type="InterPro" id="IPR002347">
    <property type="entry name" value="SDR_fam"/>
</dbReference>
<organism evidence="2 3">
    <name type="scientific">Trichomonascus ciferrii</name>
    <dbReference type="NCBI Taxonomy" id="44093"/>
    <lineage>
        <taxon>Eukaryota</taxon>
        <taxon>Fungi</taxon>
        <taxon>Dikarya</taxon>
        <taxon>Ascomycota</taxon>
        <taxon>Saccharomycotina</taxon>
        <taxon>Dipodascomycetes</taxon>
        <taxon>Dipodascales</taxon>
        <taxon>Trichomonascaceae</taxon>
        <taxon>Trichomonascus</taxon>
        <taxon>Trichomonascus ciferrii complex</taxon>
    </lineage>
</organism>
<proteinExistence type="predicted"/>
<keyword evidence="1" id="KW-0560">Oxidoreductase</keyword>
<dbReference type="InterPro" id="IPR036291">
    <property type="entry name" value="NAD(P)-bd_dom_sf"/>
</dbReference>
<dbReference type="OrthoDB" id="2898509at2759"/>